<reference evidence="9 10" key="1">
    <citation type="journal article" date="2008" name="Nature">
        <title>The genome of the model beetle and pest Tribolium castaneum.</title>
        <authorList>
            <consortium name="Tribolium Genome Sequencing Consortium"/>
            <person name="Richards S."/>
            <person name="Gibbs R.A."/>
            <person name="Weinstock G.M."/>
            <person name="Brown S.J."/>
            <person name="Denell R."/>
            <person name="Beeman R.W."/>
            <person name="Gibbs R."/>
            <person name="Beeman R.W."/>
            <person name="Brown S.J."/>
            <person name="Bucher G."/>
            <person name="Friedrich M."/>
            <person name="Grimmelikhuijzen C.J."/>
            <person name="Klingler M."/>
            <person name="Lorenzen M."/>
            <person name="Richards S."/>
            <person name="Roth S."/>
            <person name="Schroder R."/>
            <person name="Tautz D."/>
            <person name="Zdobnov E.M."/>
            <person name="Muzny D."/>
            <person name="Gibbs R.A."/>
            <person name="Weinstock G.M."/>
            <person name="Attaway T."/>
            <person name="Bell S."/>
            <person name="Buhay C.J."/>
            <person name="Chandrabose M.N."/>
            <person name="Chavez D."/>
            <person name="Clerk-Blankenburg K.P."/>
            <person name="Cree A."/>
            <person name="Dao M."/>
            <person name="Davis C."/>
            <person name="Chacko J."/>
            <person name="Dinh H."/>
            <person name="Dugan-Rocha S."/>
            <person name="Fowler G."/>
            <person name="Garner T.T."/>
            <person name="Garnes J."/>
            <person name="Gnirke A."/>
            <person name="Hawes A."/>
            <person name="Hernandez J."/>
            <person name="Hines S."/>
            <person name="Holder M."/>
            <person name="Hume J."/>
            <person name="Jhangiani S.N."/>
            <person name="Joshi V."/>
            <person name="Khan Z.M."/>
            <person name="Jackson L."/>
            <person name="Kovar C."/>
            <person name="Kowis A."/>
            <person name="Lee S."/>
            <person name="Lewis L.R."/>
            <person name="Margolis J."/>
            <person name="Morgan M."/>
            <person name="Nazareth L.V."/>
            <person name="Nguyen N."/>
            <person name="Okwuonu G."/>
            <person name="Parker D."/>
            <person name="Richards S."/>
            <person name="Ruiz S.J."/>
            <person name="Santibanez J."/>
            <person name="Savard J."/>
            <person name="Scherer S.E."/>
            <person name="Schneider B."/>
            <person name="Sodergren E."/>
            <person name="Tautz D."/>
            <person name="Vattahil S."/>
            <person name="Villasana D."/>
            <person name="White C.S."/>
            <person name="Wright R."/>
            <person name="Park Y."/>
            <person name="Beeman R.W."/>
            <person name="Lord J."/>
            <person name="Oppert B."/>
            <person name="Lorenzen M."/>
            <person name="Brown S."/>
            <person name="Wang L."/>
            <person name="Savard J."/>
            <person name="Tautz D."/>
            <person name="Richards S."/>
            <person name="Weinstock G."/>
            <person name="Gibbs R.A."/>
            <person name="Liu Y."/>
            <person name="Worley K."/>
            <person name="Weinstock G."/>
            <person name="Elsik C.G."/>
            <person name="Reese J.T."/>
            <person name="Elhaik E."/>
            <person name="Landan G."/>
            <person name="Graur D."/>
            <person name="Arensburger P."/>
            <person name="Atkinson P."/>
            <person name="Beeman R.W."/>
            <person name="Beidler J."/>
            <person name="Brown S.J."/>
            <person name="Demuth J.P."/>
            <person name="Drury D.W."/>
            <person name="Du Y.Z."/>
            <person name="Fujiwara H."/>
            <person name="Lorenzen M."/>
            <person name="Maselli V."/>
            <person name="Osanai M."/>
            <person name="Park Y."/>
            <person name="Robertson H.M."/>
            <person name="Tu Z."/>
            <person name="Wang J.J."/>
            <person name="Wang S."/>
            <person name="Richards S."/>
            <person name="Song H."/>
            <person name="Zhang L."/>
            <person name="Sodergren E."/>
            <person name="Werner D."/>
            <person name="Stanke M."/>
            <person name="Morgenstern B."/>
            <person name="Solovyev V."/>
            <person name="Kosarev P."/>
            <person name="Brown G."/>
            <person name="Chen H.C."/>
            <person name="Ermolaeva O."/>
            <person name="Hlavina W."/>
            <person name="Kapustin Y."/>
            <person name="Kiryutin B."/>
            <person name="Kitts P."/>
            <person name="Maglott D."/>
            <person name="Pruitt K."/>
            <person name="Sapojnikov V."/>
            <person name="Souvorov A."/>
            <person name="Mackey A.J."/>
            <person name="Waterhouse R.M."/>
            <person name="Wyder S."/>
            <person name="Zdobnov E.M."/>
            <person name="Zdobnov E.M."/>
            <person name="Wyder S."/>
            <person name="Kriventseva E.V."/>
            <person name="Kadowaki T."/>
            <person name="Bork P."/>
            <person name="Aranda M."/>
            <person name="Bao R."/>
            <person name="Beermann A."/>
            <person name="Berns N."/>
            <person name="Bolognesi R."/>
            <person name="Bonneton F."/>
            <person name="Bopp D."/>
            <person name="Brown S.J."/>
            <person name="Bucher G."/>
            <person name="Butts T."/>
            <person name="Chaumot A."/>
            <person name="Denell R.E."/>
            <person name="Ferrier D.E."/>
            <person name="Friedrich M."/>
            <person name="Gordon C.M."/>
            <person name="Jindra M."/>
            <person name="Klingler M."/>
            <person name="Lan Q."/>
            <person name="Lattorff H.M."/>
            <person name="Laudet V."/>
            <person name="von Levetsow C."/>
            <person name="Liu Z."/>
            <person name="Lutz R."/>
            <person name="Lynch J.A."/>
            <person name="da Fonseca R.N."/>
            <person name="Posnien N."/>
            <person name="Reuter R."/>
            <person name="Roth S."/>
            <person name="Savard J."/>
            <person name="Schinko J.B."/>
            <person name="Schmitt C."/>
            <person name="Schoppmeier M."/>
            <person name="Schroder R."/>
            <person name="Shippy T.D."/>
            <person name="Simonnet F."/>
            <person name="Marques-Souza H."/>
            <person name="Tautz D."/>
            <person name="Tomoyasu Y."/>
            <person name="Trauner J."/>
            <person name="Van der Zee M."/>
            <person name="Vervoort M."/>
            <person name="Wittkopp N."/>
            <person name="Wimmer E.A."/>
            <person name="Yang X."/>
            <person name="Jones A.K."/>
            <person name="Sattelle D.B."/>
            <person name="Ebert P.R."/>
            <person name="Nelson D."/>
            <person name="Scott J.G."/>
            <person name="Beeman R.W."/>
            <person name="Muthukrishnan S."/>
            <person name="Kramer K.J."/>
            <person name="Arakane Y."/>
            <person name="Beeman R.W."/>
            <person name="Zhu Q."/>
            <person name="Hogenkamp D."/>
            <person name="Dixit R."/>
            <person name="Oppert B."/>
            <person name="Jiang H."/>
            <person name="Zou Z."/>
            <person name="Marshall J."/>
            <person name="Elpidina E."/>
            <person name="Vinokurov K."/>
            <person name="Oppert C."/>
            <person name="Zou Z."/>
            <person name="Evans J."/>
            <person name="Lu Z."/>
            <person name="Zhao P."/>
            <person name="Sumathipala N."/>
            <person name="Altincicek B."/>
            <person name="Vilcinskas A."/>
            <person name="Williams M."/>
            <person name="Hultmark D."/>
            <person name="Hetru C."/>
            <person name="Jiang H."/>
            <person name="Grimmelikhuijzen C.J."/>
            <person name="Hauser F."/>
            <person name="Cazzamali G."/>
            <person name="Williamson M."/>
            <person name="Park Y."/>
            <person name="Li B."/>
            <person name="Tanaka Y."/>
            <person name="Predel R."/>
            <person name="Neupert S."/>
            <person name="Schachtner J."/>
            <person name="Verleyen P."/>
            <person name="Raible F."/>
            <person name="Bork P."/>
            <person name="Friedrich M."/>
            <person name="Walden K.K."/>
            <person name="Robertson H.M."/>
            <person name="Angeli S."/>
            <person name="Foret S."/>
            <person name="Bucher G."/>
            <person name="Schuetz S."/>
            <person name="Maleszka R."/>
            <person name="Wimmer E.A."/>
            <person name="Beeman R.W."/>
            <person name="Lorenzen M."/>
            <person name="Tomoyasu Y."/>
            <person name="Miller S.C."/>
            <person name="Grossmann D."/>
            <person name="Bucher G."/>
        </authorList>
    </citation>
    <scope>NUCLEOTIDE SEQUENCE [LARGE SCALE GENOMIC DNA]</scope>
    <source>
        <strain evidence="9 10">Georgia GA2</strain>
    </source>
</reference>
<evidence type="ECO:0000313" key="9">
    <source>
        <dbReference type="EMBL" id="KYB29001.1"/>
    </source>
</evidence>
<proteinExistence type="predicted"/>
<keyword evidence="3 8" id="KW-0812">Transmembrane</keyword>
<gene>
    <name evidence="9" type="primary">AUGUSTUS-3.0.2_32262</name>
    <name evidence="9" type="ORF">TcasGA2_TC032262</name>
</gene>
<protein>
    <recommendedName>
        <fullName evidence="11">Gustatory receptor</fullName>
    </recommendedName>
</protein>
<evidence type="ECO:0000256" key="7">
    <source>
        <dbReference type="ARBA" id="ARBA00023224"/>
    </source>
</evidence>
<keyword evidence="6" id="KW-0675">Receptor</keyword>
<dbReference type="Pfam" id="PF08395">
    <property type="entry name" value="7tm_7"/>
    <property type="match status" value="1"/>
</dbReference>
<dbReference type="Proteomes" id="UP000007266">
    <property type="component" value="Linkage group 2"/>
</dbReference>
<evidence type="ECO:0000256" key="5">
    <source>
        <dbReference type="ARBA" id="ARBA00023136"/>
    </source>
</evidence>
<dbReference type="InParanoid" id="A0A139WMC6"/>
<dbReference type="PANTHER" id="PTHR21143">
    <property type="entry name" value="INVERTEBRATE GUSTATORY RECEPTOR"/>
    <property type="match status" value="1"/>
</dbReference>
<organism evidence="9 10">
    <name type="scientific">Tribolium castaneum</name>
    <name type="common">Red flour beetle</name>
    <dbReference type="NCBI Taxonomy" id="7070"/>
    <lineage>
        <taxon>Eukaryota</taxon>
        <taxon>Metazoa</taxon>
        <taxon>Ecdysozoa</taxon>
        <taxon>Arthropoda</taxon>
        <taxon>Hexapoda</taxon>
        <taxon>Insecta</taxon>
        <taxon>Pterygota</taxon>
        <taxon>Neoptera</taxon>
        <taxon>Endopterygota</taxon>
        <taxon>Coleoptera</taxon>
        <taxon>Polyphaga</taxon>
        <taxon>Cucujiformia</taxon>
        <taxon>Tenebrionidae</taxon>
        <taxon>Tenebrionidae incertae sedis</taxon>
        <taxon>Tribolium</taxon>
    </lineage>
</organism>
<dbReference type="AlphaFoldDB" id="A0A139WMC6"/>
<evidence type="ECO:0000256" key="4">
    <source>
        <dbReference type="ARBA" id="ARBA00022989"/>
    </source>
</evidence>
<dbReference type="GO" id="GO:0050909">
    <property type="term" value="P:sensory perception of taste"/>
    <property type="evidence" value="ECO:0007669"/>
    <property type="project" value="InterPro"/>
</dbReference>
<evidence type="ECO:0008006" key="11">
    <source>
        <dbReference type="Google" id="ProtNLM"/>
    </source>
</evidence>
<dbReference type="PANTHER" id="PTHR21143:SF133">
    <property type="entry name" value="GUSTATORY AND PHEROMONE RECEPTOR 32A-RELATED"/>
    <property type="match status" value="1"/>
</dbReference>
<keyword evidence="5 8" id="KW-0472">Membrane</keyword>
<evidence type="ECO:0000256" key="8">
    <source>
        <dbReference type="SAM" id="Phobius"/>
    </source>
</evidence>
<sequence length="109" mass="12641">MQDDYSTQKNIGDVVFALNGYWIVQTIFQVILLIYPITEFCSKVAKTVDLFEDKANENNVKRFLVQVYTLPQKFTAHGLFVLDWSLLHFMIGSITTHLVYLIQFKQTSS</sequence>
<evidence type="ECO:0000256" key="1">
    <source>
        <dbReference type="ARBA" id="ARBA00004651"/>
    </source>
</evidence>
<dbReference type="EMBL" id="KQ971316">
    <property type="protein sequence ID" value="KYB29001.1"/>
    <property type="molecule type" value="Genomic_DNA"/>
</dbReference>
<keyword evidence="10" id="KW-1185">Reference proteome</keyword>
<name>A0A139WMC6_TRICA</name>
<evidence type="ECO:0000256" key="2">
    <source>
        <dbReference type="ARBA" id="ARBA00022475"/>
    </source>
</evidence>
<dbReference type="GO" id="GO:0005886">
    <property type="term" value="C:plasma membrane"/>
    <property type="evidence" value="ECO:0007669"/>
    <property type="project" value="UniProtKB-SubCell"/>
</dbReference>
<keyword evidence="7" id="KW-0807">Transducer</keyword>
<evidence type="ECO:0000256" key="6">
    <source>
        <dbReference type="ARBA" id="ARBA00023170"/>
    </source>
</evidence>
<accession>A0A139WMC6</accession>
<dbReference type="InterPro" id="IPR013604">
    <property type="entry name" value="7TM_chemorcpt"/>
</dbReference>
<evidence type="ECO:0000256" key="3">
    <source>
        <dbReference type="ARBA" id="ARBA00022692"/>
    </source>
</evidence>
<keyword evidence="4 8" id="KW-1133">Transmembrane helix</keyword>
<keyword evidence="2" id="KW-1003">Cell membrane</keyword>
<evidence type="ECO:0000313" key="10">
    <source>
        <dbReference type="Proteomes" id="UP000007266"/>
    </source>
</evidence>
<feature type="transmembrane region" description="Helical" evidence="8">
    <location>
        <begin position="20"/>
        <end position="37"/>
    </location>
</feature>
<dbReference type="GO" id="GO:0007165">
    <property type="term" value="P:signal transduction"/>
    <property type="evidence" value="ECO:0007669"/>
    <property type="project" value="UniProtKB-KW"/>
</dbReference>
<feature type="transmembrane region" description="Helical" evidence="8">
    <location>
        <begin position="79"/>
        <end position="102"/>
    </location>
</feature>
<comment type="subcellular location">
    <subcellularLocation>
        <location evidence="1">Cell membrane</location>
        <topology evidence="1">Multi-pass membrane protein</topology>
    </subcellularLocation>
</comment>
<reference evidence="9 10" key="2">
    <citation type="journal article" date="2010" name="Nucleic Acids Res.">
        <title>BeetleBase in 2010: revisions to provide comprehensive genomic information for Tribolium castaneum.</title>
        <authorList>
            <person name="Kim H.S."/>
            <person name="Murphy T."/>
            <person name="Xia J."/>
            <person name="Caragea D."/>
            <person name="Park Y."/>
            <person name="Beeman R.W."/>
            <person name="Lorenzen M.D."/>
            <person name="Butcher S."/>
            <person name="Manak J.R."/>
            <person name="Brown S.J."/>
        </authorList>
    </citation>
    <scope>GENOME REANNOTATION</scope>
    <source>
        <strain evidence="9 10">Georgia GA2</strain>
    </source>
</reference>